<dbReference type="SMART" id="SM00679">
    <property type="entry name" value="CTNS"/>
    <property type="match status" value="2"/>
</dbReference>
<feature type="compositionally biased region" description="Low complexity" evidence="5">
    <location>
        <begin position="131"/>
        <end position="140"/>
    </location>
</feature>
<accession>A0ABP1G4P8</accession>
<feature type="transmembrane region" description="Helical" evidence="6">
    <location>
        <begin position="92"/>
        <end position="112"/>
    </location>
</feature>
<dbReference type="Pfam" id="PF04193">
    <property type="entry name" value="PQ-loop"/>
    <property type="match status" value="2"/>
</dbReference>
<keyword evidence="2 6" id="KW-0812">Transmembrane</keyword>
<feature type="region of interest" description="Disordered" evidence="5">
    <location>
        <begin position="218"/>
        <end position="239"/>
    </location>
</feature>
<gene>
    <name evidence="7" type="primary">g8232</name>
    <name evidence="7" type="ORF">VP750_LOCUS7077</name>
</gene>
<dbReference type="EMBL" id="CAXHTA020000012">
    <property type="protein sequence ID" value="CAL5225418.1"/>
    <property type="molecule type" value="Genomic_DNA"/>
</dbReference>
<reference evidence="7 8" key="1">
    <citation type="submission" date="2024-06" db="EMBL/GenBank/DDBJ databases">
        <authorList>
            <person name="Kraege A."/>
            <person name="Thomma B."/>
        </authorList>
    </citation>
    <scope>NUCLEOTIDE SEQUENCE [LARGE SCALE GENOMIC DNA]</scope>
</reference>
<keyword evidence="4 6" id="KW-0472">Membrane</keyword>
<dbReference type="PANTHER" id="PTHR16201">
    <property type="entry name" value="SEVEN TRANSMEMBRANE PROTEIN 1-RELATED"/>
    <property type="match status" value="1"/>
</dbReference>
<dbReference type="Proteomes" id="UP001497392">
    <property type="component" value="Unassembled WGS sequence"/>
</dbReference>
<dbReference type="Gene3D" id="1.20.1280.290">
    <property type="match status" value="2"/>
</dbReference>
<keyword evidence="3 6" id="KW-1133">Transmembrane helix</keyword>
<feature type="compositionally biased region" description="Basic and acidic residues" evidence="5">
    <location>
        <begin position="141"/>
        <end position="151"/>
    </location>
</feature>
<evidence type="ECO:0000256" key="4">
    <source>
        <dbReference type="ARBA" id="ARBA00023136"/>
    </source>
</evidence>
<evidence type="ECO:0000256" key="6">
    <source>
        <dbReference type="SAM" id="Phobius"/>
    </source>
</evidence>
<organism evidence="7 8">
    <name type="scientific">Coccomyxa viridis</name>
    <dbReference type="NCBI Taxonomy" id="1274662"/>
    <lineage>
        <taxon>Eukaryota</taxon>
        <taxon>Viridiplantae</taxon>
        <taxon>Chlorophyta</taxon>
        <taxon>core chlorophytes</taxon>
        <taxon>Trebouxiophyceae</taxon>
        <taxon>Trebouxiophyceae incertae sedis</taxon>
        <taxon>Coccomyxaceae</taxon>
        <taxon>Coccomyxa</taxon>
    </lineage>
</organism>
<comment type="caution">
    <text evidence="7">The sequence shown here is derived from an EMBL/GenBank/DDBJ whole genome shotgun (WGS) entry which is preliminary data.</text>
</comment>
<name>A0ABP1G4P8_9CHLO</name>
<proteinExistence type="predicted"/>
<dbReference type="InterPro" id="IPR006603">
    <property type="entry name" value="PQ-loop_rpt"/>
</dbReference>
<evidence type="ECO:0000256" key="3">
    <source>
        <dbReference type="ARBA" id="ARBA00022989"/>
    </source>
</evidence>
<dbReference type="PANTHER" id="PTHR16201:SF34">
    <property type="entry name" value="LYSOSOMAL AMINO ACID TRANSPORTER 1"/>
    <property type="match status" value="1"/>
</dbReference>
<evidence type="ECO:0000256" key="1">
    <source>
        <dbReference type="ARBA" id="ARBA00004141"/>
    </source>
</evidence>
<feature type="transmembrane region" description="Helical" evidence="6">
    <location>
        <begin position="20"/>
        <end position="42"/>
    </location>
</feature>
<feature type="region of interest" description="Disordered" evidence="5">
    <location>
        <begin position="119"/>
        <end position="151"/>
    </location>
</feature>
<evidence type="ECO:0000256" key="2">
    <source>
        <dbReference type="ARBA" id="ARBA00022692"/>
    </source>
</evidence>
<dbReference type="InterPro" id="IPR051415">
    <property type="entry name" value="LAAT-1"/>
</dbReference>
<keyword evidence="8" id="KW-1185">Reference proteome</keyword>
<feature type="transmembrane region" description="Helical" evidence="6">
    <location>
        <begin position="63"/>
        <end position="86"/>
    </location>
</feature>
<evidence type="ECO:0000256" key="5">
    <source>
        <dbReference type="SAM" id="MobiDB-lite"/>
    </source>
</evidence>
<comment type="subcellular location">
    <subcellularLocation>
        <location evidence="1">Membrane</location>
        <topology evidence="1">Multi-pass membrane protein</topology>
    </subcellularLocation>
</comment>
<feature type="compositionally biased region" description="Basic residues" evidence="5">
    <location>
        <begin position="119"/>
        <end position="130"/>
    </location>
</feature>
<evidence type="ECO:0000313" key="8">
    <source>
        <dbReference type="Proteomes" id="UP001497392"/>
    </source>
</evidence>
<evidence type="ECO:0000313" key="7">
    <source>
        <dbReference type="EMBL" id="CAL5225418.1"/>
    </source>
</evidence>
<sequence length="367" mass="40394">MGSCSHGANPWIEKYFKDCVYTYQDLSGFSLGMASILFWLVAQMPQIISNFRNQSAEALSPYFLAEWLLGDTCNLIGCLLTGNQLVTQVYTAMYFIFADIVLVVQFIYYTTLQRRKSRLKARKDRSRRSSQRSSRQSQRTSEQRGNSDDYRVSVHVEEPDLPNGAGHAEQAPLIGQQRVRLLACATCLLLVGWQAPGSSVGSFGREGRVLMHLENSPNSALGSSGQPGRMLRQSSAGDSTQRAVEIAEASSLESVLGHTEDAGQHWTRQVLGGEEQLQRTLGGHHKLPKWVRLLGVVLGWASSVFYLGSRVSQICKNISRRSAEGLSLAMFGPGSAASSGAMLMSPRTLRSQNILAKWLQPPAVKLP</sequence>
<protein>
    <submittedName>
        <fullName evidence="7">G8232 protein</fullName>
    </submittedName>
</protein>